<feature type="transmembrane region" description="Helical" evidence="7">
    <location>
        <begin position="86"/>
        <end position="105"/>
    </location>
</feature>
<protein>
    <submittedName>
        <fullName evidence="9">MFS gliotoxin efflux transporter glia</fullName>
    </submittedName>
</protein>
<name>A0A6A7A891_9PLEO</name>
<dbReference type="InterPro" id="IPR020846">
    <property type="entry name" value="MFS_dom"/>
</dbReference>
<dbReference type="GO" id="GO:0022857">
    <property type="term" value="F:transmembrane transporter activity"/>
    <property type="evidence" value="ECO:0007669"/>
    <property type="project" value="InterPro"/>
</dbReference>
<dbReference type="PROSITE" id="PS50850">
    <property type="entry name" value="MFS"/>
    <property type="match status" value="1"/>
</dbReference>
<dbReference type="InterPro" id="IPR011701">
    <property type="entry name" value="MFS"/>
</dbReference>
<evidence type="ECO:0000256" key="3">
    <source>
        <dbReference type="ARBA" id="ARBA00022692"/>
    </source>
</evidence>
<comment type="subcellular location">
    <subcellularLocation>
        <location evidence="1">Membrane</location>
        <topology evidence="1">Multi-pass membrane protein</topology>
    </subcellularLocation>
</comment>
<proteinExistence type="predicted"/>
<dbReference type="GO" id="GO:0005886">
    <property type="term" value="C:plasma membrane"/>
    <property type="evidence" value="ECO:0007669"/>
    <property type="project" value="TreeGrafter"/>
</dbReference>
<feature type="transmembrane region" description="Helical" evidence="7">
    <location>
        <begin position="351"/>
        <end position="373"/>
    </location>
</feature>
<feature type="compositionally biased region" description="Polar residues" evidence="6">
    <location>
        <begin position="10"/>
        <end position="27"/>
    </location>
</feature>
<feature type="transmembrane region" description="Helical" evidence="7">
    <location>
        <begin position="244"/>
        <end position="265"/>
    </location>
</feature>
<organism evidence="9 10">
    <name type="scientific">Ophiobolus disseminans</name>
    <dbReference type="NCBI Taxonomy" id="1469910"/>
    <lineage>
        <taxon>Eukaryota</taxon>
        <taxon>Fungi</taxon>
        <taxon>Dikarya</taxon>
        <taxon>Ascomycota</taxon>
        <taxon>Pezizomycotina</taxon>
        <taxon>Dothideomycetes</taxon>
        <taxon>Pleosporomycetidae</taxon>
        <taxon>Pleosporales</taxon>
        <taxon>Pleosporineae</taxon>
        <taxon>Phaeosphaeriaceae</taxon>
        <taxon>Ophiobolus</taxon>
    </lineage>
</organism>
<feature type="transmembrane region" description="Helical" evidence="7">
    <location>
        <begin position="516"/>
        <end position="536"/>
    </location>
</feature>
<keyword evidence="3 7" id="KW-0812">Transmembrane</keyword>
<evidence type="ECO:0000259" key="8">
    <source>
        <dbReference type="PROSITE" id="PS50850"/>
    </source>
</evidence>
<sequence length="555" mass="59304">MEKDHYMRPSSDNETPTATTLQEDQTKTVATPSLTEADKPEYATGLKLFLIMFTILMSTSLAAIEIGIIATAIPGITDDFHRLDDVGWYGSVTLLLGGCLGSTWGKVYKYLSVKYSYLASVAFYLLGSIVAGAAPNSVSVIVGRAIQGIGGAGTLSGSLLVINYVAMPQKRPLLIGIWMGVFMIATIIGPLIGGAFTSGVSWRWCFYINLPLGAPIIVLVLLFLRIPKHIKPVPATWKEIIGHLDLPGFIVLFASLICLSLALQWGGQTKSWADGSVIATLVFWVVLNVGFFGVEWFQGDRAMMPLRLVKPRLVWANALYCFILNAALFLVLFYLPIYFQSVHGQSAIFSGVNSLPLLALFALGSVASGALIGKTRHLQPFQLASALFMTAGAALLYKLDVNSTKAQYIGPQILFGFGLGLGCQVPMTAVQGFAAPTNVANLTGIMLMAQAISGGYFLAAAQSLFANRLLQTLEASASGINAAMAMGTGASEIQHVFAGSDLIAVINAYVVGIQDVFAFALALSAFAVVLALVVPFKKLPDHGKKQEEINQDTEV</sequence>
<dbReference type="AlphaFoldDB" id="A0A6A7A891"/>
<reference evidence="9" key="1">
    <citation type="journal article" date="2020" name="Stud. Mycol.">
        <title>101 Dothideomycetes genomes: a test case for predicting lifestyles and emergence of pathogens.</title>
        <authorList>
            <person name="Haridas S."/>
            <person name="Albert R."/>
            <person name="Binder M."/>
            <person name="Bloem J."/>
            <person name="Labutti K."/>
            <person name="Salamov A."/>
            <person name="Andreopoulos B."/>
            <person name="Baker S."/>
            <person name="Barry K."/>
            <person name="Bills G."/>
            <person name="Bluhm B."/>
            <person name="Cannon C."/>
            <person name="Castanera R."/>
            <person name="Culley D."/>
            <person name="Daum C."/>
            <person name="Ezra D."/>
            <person name="Gonzalez J."/>
            <person name="Henrissat B."/>
            <person name="Kuo A."/>
            <person name="Liang C."/>
            <person name="Lipzen A."/>
            <person name="Lutzoni F."/>
            <person name="Magnuson J."/>
            <person name="Mondo S."/>
            <person name="Nolan M."/>
            <person name="Ohm R."/>
            <person name="Pangilinan J."/>
            <person name="Park H.-J."/>
            <person name="Ramirez L."/>
            <person name="Alfaro M."/>
            <person name="Sun H."/>
            <person name="Tritt A."/>
            <person name="Yoshinaga Y."/>
            <person name="Zwiers L.-H."/>
            <person name="Turgeon B."/>
            <person name="Goodwin S."/>
            <person name="Spatafora J."/>
            <person name="Crous P."/>
            <person name="Grigoriev I."/>
        </authorList>
    </citation>
    <scope>NUCLEOTIDE SEQUENCE</scope>
    <source>
        <strain evidence="9">CBS 113818</strain>
    </source>
</reference>
<evidence type="ECO:0000256" key="7">
    <source>
        <dbReference type="SAM" id="Phobius"/>
    </source>
</evidence>
<feature type="domain" description="Major facilitator superfamily (MFS) profile" evidence="8">
    <location>
        <begin position="51"/>
        <end position="539"/>
    </location>
</feature>
<dbReference type="EMBL" id="MU006221">
    <property type="protein sequence ID" value="KAF2829511.1"/>
    <property type="molecule type" value="Genomic_DNA"/>
</dbReference>
<evidence type="ECO:0000256" key="5">
    <source>
        <dbReference type="ARBA" id="ARBA00023136"/>
    </source>
</evidence>
<feature type="region of interest" description="Disordered" evidence="6">
    <location>
        <begin position="1"/>
        <end position="27"/>
    </location>
</feature>
<feature type="transmembrane region" description="Helical" evidence="7">
    <location>
        <begin position="48"/>
        <end position="74"/>
    </location>
</feature>
<feature type="transmembrane region" description="Helical" evidence="7">
    <location>
        <begin position="173"/>
        <end position="192"/>
    </location>
</feature>
<dbReference type="OrthoDB" id="10021397at2759"/>
<evidence type="ECO:0000256" key="1">
    <source>
        <dbReference type="ARBA" id="ARBA00004141"/>
    </source>
</evidence>
<dbReference type="CDD" id="cd17502">
    <property type="entry name" value="MFS_Azr1_MDR_like"/>
    <property type="match status" value="1"/>
</dbReference>
<keyword evidence="4 7" id="KW-1133">Transmembrane helix</keyword>
<dbReference type="PANTHER" id="PTHR23501">
    <property type="entry name" value="MAJOR FACILITATOR SUPERFAMILY"/>
    <property type="match status" value="1"/>
</dbReference>
<dbReference type="Gene3D" id="1.20.1250.20">
    <property type="entry name" value="MFS general substrate transporter like domains"/>
    <property type="match status" value="1"/>
</dbReference>
<keyword evidence="10" id="KW-1185">Reference proteome</keyword>
<feature type="transmembrane region" description="Helical" evidence="7">
    <location>
        <begin position="380"/>
        <end position="397"/>
    </location>
</feature>
<feature type="transmembrane region" description="Helical" evidence="7">
    <location>
        <begin position="204"/>
        <end position="224"/>
    </location>
</feature>
<dbReference type="PANTHER" id="PTHR23501:SF177">
    <property type="entry name" value="MAJOR FACILITATOR SUPERFAMILY (MFS) PROFILE DOMAIN-CONTAINING PROTEIN-RELATED"/>
    <property type="match status" value="1"/>
</dbReference>
<evidence type="ECO:0000256" key="4">
    <source>
        <dbReference type="ARBA" id="ARBA00022989"/>
    </source>
</evidence>
<feature type="transmembrane region" description="Helical" evidence="7">
    <location>
        <begin position="277"/>
        <end position="297"/>
    </location>
</feature>
<dbReference type="SUPFAM" id="SSF103473">
    <property type="entry name" value="MFS general substrate transporter"/>
    <property type="match status" value="1"/>
</dbReference>
<keyword evidence="5 7" id="KW-0472">Membrane</keyword>
<accession>A0A6A7A891</accession>
<feature type="transmembrane region" description="Helical" evidence="7">
    <location>
        <begin position="318"/>
        <end position="339"/>
    </location>
</feature>
<dbReference type="Pfam" id="PF07690">
    <property type="entry name" value="MFS_1"/>
    <property type="match status" value="1"/>
</dbReference>
<dbReference type="InterPro" id="IPR036259">
    <property type="entry name" value="MFS_trans_sf"/>
</dbReference>
<evidence type="ECO:0000256" key="2">
    <source>
        <dbReference type="ARBA" id="ARBA00022448"/>
    </source>
</evidence>
<gene>
    <name evidence="9" type="ORF">CC86DRAFT_346301</name>
</gene>
<feature type="transmembrane region" description="Helical" evidence="7">
    <location>
        <begin position="146"/>
        <end position="166"/>
    </location>
</feature>
<keyword evidence="2" id="KW-0813">Transport</keyword>
<evidence type="ECO:0000256" key="6">
    <source>
        <dbReference type="SAM" id="MobiDB-lite"/>
    </source>
</evidence>
<evidence type="ECO:0000313" key="10">
    <source>
        <dbReference type="Proteomes" id="UP000799424"/>
    </source>
</evidence>
<feature type="transmembrane region" description="Helical" evidence="7">
    <location>
        <begin position="117"/>
        <end position="134"/>
    </location>
</feature>
<feature type="transmembrane region" description="Helical" evidence="7">
    <location>
        <begin position="439"/>
        <end position="459"/>
    </location>
</feature>
<feature type="transmembrane region" description="Helical" evidence="7">
    <location>
        <begin position="409"/>
        <end position="427"/>
    </location>
</feature>
<dbReference type="Proteomes" id="UP000799424">
    <property type="component" value="Unassembled WGS sequence"/>
</dbReference>
<evidence type="ECO:0000313" key="9">
    <source>
        <dbReference type="EMBL" id="KAF2829511.1"/>
    </source>
</evidence>